<evidence type="ECO:0000256" key="1">
    <source>
        <dbReference type="ARBA" id="ARBA00022741"/>
    </source>
</evidence>
<accession>A0A3N1GTM1</accession>
<dbReference type="InterPro" id="IPR017871">
    <property type="entry name" value="ABC_transporter-like_CS"/>
</dbReference>
<keyword evidence="2 4" id="KW-0067">ATP-binding</keyword>
<dbReference type="InterPro" id="IPR003593">
    <property type="entry name" value="AAA+_ATPase"/>
</dbReference>
<dbReference type="PANTHER" id="PTHR43582:SF2">
    <property type="entry name" value="LINEARMYCIN RESISTANCE ATP-BINDING PROTEIN LNRL"/>
    <property type="match status" value="1"/>
</dbReference>
<dbReference type="Gene3D" id="3.40.50.300">
    <property type="entry name" value="P-loop containing nucleotide triphosphate hydrolases"/>
    <property type="match status" value="1"/>
</dbReference>
<reference evidence="4 5" key="1">
    <citation type="submission" date="2018-11" db="EMBL/GenBank/DDBJ databases">
        <title>Sequencing the genomes of 1000 actinobacteria strains.</title>
        <authorList>
            <person name="Klenk H.-P."/>
        </authorList>
    </citation>
    <scope>NUCLEOTIDE SEQUENCE [LARGE SCALE GENOMIC DNA]</scope>
    <source>
        <strain evidence="4 5">DSM 43634</strain>
    </source>
</reference>
<organism evidence="4 5">
    <name type="scientific">Couchioplanes caeruleus</name>
    <dbReference type="NCBI Taxonomy" id="56438"/>
    <lineage>
        <taxon>Bacteria</taxon>
        <taxon>Bacillati</taxon>
        <taxon>Actinomycetota</taxon>
        <taxon>Actinomycetes</taxon>
        <taxon>Micromonosporales</taxon>
        <taxon>Micromonosporaceae</taxon>
        <taxon>Couchioplanes</taxon>
    </lineage>
</organism>
<keyword evidence="1" id="KW-0547">Nucleotide-binding</keyword>
<gene>
    <name evidence="4" type="ORF">EDD30_6637</name>
</gene>
<protein>
    <submittedName>
        <fullName evidence="4">ABC-2 type transport system ATP-binding protein</fullName>
    </submittedName>
</protein>
<dbReference type="PANTHER" id="PTHR43582">
    <property type="entry name" value="LINEARMYCIN RESISTANCE ATP-BINDING PROTEIN LNRL"/>
    <property type="match status" value="1"/>
</dbReference>
<dbReference type="RefSeq" id="WP_170047364.1">
    <property type="nucleotide sequence ID" value="NZ_RJKL01000001.1"/>
</dbReference>
<evidence type="ECO:0000259" key="3">
    <source>
        <dbReference type="PROSITE" id="PS50893"/>
    </source>
</evidence>
<feature type="domain" description="ABC transporter" evidence="3">
    <location>
        <begin position="5"/>
        <end position="228"/>
    </location>
</feature>
<dbReference type="PROSITE" id="PS00211">
    <property type="entry name" value="ABC_TRANSPORTER_1"/>
    <property type="match status" value="1"/>
</dbReference>
<dbReference type="GO" id="GO:0005524">
    <property type="term" value="F:ATP binding"/>
    <property type="evidence" value="ECO:0007669"/>
    <property type="project" value="UniProtKB-KW"/>
</dbReference>
<dbReference type="AlphaFoldDB" id="A0A3N1GTM1"/>
<sequence length="306" mass="32583">MEPLLAARTVGKRYKNGTWGVRDIDLDINGGDFVGVIGSNGAGKSTMLSLCAGLTRPTEGSVIRGRMVPYIGWCPQRDLVDWSLTVRQNILLPLAVLGVTGAQARSRAAEVMELLDLKGVASRQVELLSGGQLRRVQVARAIATRASVLILDEPASGLDPEGTDRVYRYLAELTRKSRTAVLISSHDLGALETVANRVVEISEGRCVYDGHTAEYVSQIDIAPTTVIATVSEHAVDQVVASIAKIDGAPCPSQEGRIVSIPIFSARMLPAVLGALTASEHLESLTVEKAGLRDAYLATRGQSGDLT</sequence>
<dbReference type="EMBL" id="RJKL01000001">
    <property type="protein sequence ID" value="ROP33620.1"/>
    <property type="molecule type" value="Genomic_DNA"/>
</dbReference>
<name>A0A3N1GTM1_9ACTN</name>
<dbReference type="Pfam" id="PF00005">
    <property type="entry name" value="ABC_tran"/>
    <property type="match status" value="1"/>
</dbReference>
<dbReference type="SUPFAM" id="SSF52540">
    <property type="entry name" value="P-loop containing nucleoside triphosphate hydrolases"/>
    <property type="match status" value="1"/>
</dbReference>
<dbReference type="InterPro" id="IPR003439">
    <property type="entry name" value="ABC_transporter-like_ATP-bd"/>
</dbReference>
<dbReference type="InterPro" id="IPR027417">
    <property type="entry name" value="P-loop_NTPase"/>
</dbReference>
<dbReference type="GO" id="GO:0016887">
    <property type="term" value="F:ATP hydrolysis activity"/>
    <property type="evidence" value="ECO:0007669"/>
    <property type="project" value="InterPro"/>
</dbReference>
<dbReference type="SMART" id="SM00382">
    <property type="entry name" value="AAA"/>
    <property type="match status" value="1"/>
</dbReference>
<proteinExistence type="predicted"/>
<evidence type="ECO:0000313" key="4">
    <source>
        <dbReference type="EMBL" id="ROP33620.1"/>
    </source>
</evidence>
<evidence type="ECO:0000256" key="2">
    <source>
        <dbReference type="ARBA" id="ARBA00022840"/>
    </source>
</evidence>
<dbReference type="Proteomes" id="UP000271683">
    <property type="component" value="Unassembled WGS sequence"/>
</dbReference>
<dbReference type="PROSITE" id="PS50893">
    <property type="entry name" value="ABC_TRANSPORTER_2"/>
    <property type="match status" value="1"/>
</dbReference>
<comment type="caution">
    <text evidence="4">The sequence shown here is derived from an EMBL/GenBank/DDBJ whole genome shotgun (WGS) entry which is preliminary data.</text>
</comment>
<evidence type="ECO:0000313" key="5">
    <source>
        <dbReference type="Proteomes" id="UP000271683"/>
    </source>
</evidence>